<dbReference type="InterPro" id="IPR050556">
    <property type="entry name" value="Type_II_TA_system_RNase"/>
</dbReference>
<sequence length="140" mass="15423">MKYMLDTNICVYLIKKKPENVLITLHSNMGDGVAISAITLAELMHGVEASAYPERNALALNQFLSITDILPFDHEAAAEYGKICAALRRRGIPIGAMDMLIAAHAKAKGLIVVTNNVREFERVEGLEVENWVSENKPSDL</sequence>
<proteinExistence type="inferred from homology"/>
<keyword evidence="5 8" id="KW-0378">Hydrolase</keyword>
<accession>A0A8S0X2W3</accession>
<comment type="similarity">
    <text evidence="7 8">Belongs to the PINc/VapC protein family.</text>
</comment>
<dbReference type="GO" id="GO:0004519">
    <property type="term" value="F:endonuclease activity"/>
    <property type="evidence" value="ECO:0007669"/>
    <property type="project" value="UniProtKB-KW"/>
</dbReference>
<keyword evidence="10" id="KW-0255">Endonuclease</keyword>
<keyword evidence="4 8" id="KW-0479">Metal-binding</keyword>
<dbReference type="HAMAP" id="MF_00265">
    <property type="entry name" value="VapC_Nob1"/>
    <property type="match status" value="1"/>
</dbReference>
<organism evidence="10">
    <name type="scientific">Acididesulfobacillus acetoxydans</name>
    <dbReference type="NCBI Taxonomy" id="1561005"/>
    <lineage>
        <taxon>Bacteria</taxon>
        <taxon>Bacillati</taxon>
        <taxon>Bacillota</taxon>
        <taxon>Clostridia</taxon>
        <taxon>Eubacteriales</taxon>
        <taxon>Peptococcaceae</taxon>
        <taxon>Acididesulfobacillus</taxon>
    </lineage>
</organism>
<dbReference type="KEGG" id="aacx:DEACI_0166"/>
<feature type="domain" description="PIN" evidence="9">
    <location>
        <begin position="3"/>
        <end position="125"/>
    </location>
</feature>
<dbReference type="Proteomes" id="UP000836597">
    <property type="component" value="Chromosome"/>
</dbReference>
<reference evidence="11" key="1">
    <citation type="submission" date="2014-11" db="EMBL/GenBank/DDBJ databases">
        <authorList>
            <person name="Hornung B.V."/>
        </authorList>
    </citation>
    <scope>NUCLEOTIDE SEQUENCE</scope>
    <source>
        <strain evidence="11">INE</strain>
    </source>
</reference>
<dbReference type="Proteomes" id="UP001071230">
    <property type="component" value="Unassembled WGS sequence"/>
</dbReference>
<comment type="cofactor">
    <cofactor evidence="1 8">
        <name>Mg(2+)</name>
        <dbReference type="ChEBI" id="CHEBI:18420"/>
    </cofactor>
</comment>
<dbReference type="AlphaFoldDB" id="A0A8S0X2W3"/>
<keyword evidence="6 8" id="KW-0460">Magnesium</keyword>
<evidence type="ECO:0000256" key="6">
    <source>
        <dbReference type="ARBA" id="ARBA00022842"/>
    </source>
</evidence>
<keyword evidence="3 8" id="KW-0540">Nuclease</keyword>
<keyword evidence="12" id="KW-1185">Reference proteome</keyword>
<evidence type="ECO:0000256" key="8">
    <source>
        <dbReference type="HAMAP-Rule" id="MF_00265"/>
    </source>
</evidence>
<dbReference type="Gene3D" id="3.40.50.1010">
    <property type="entry name" value="5'-nuclease"/>
    <property type="match status" value="1"/>
</dbReference>
<keyword evidence="2 8" id="KW-1277">Toxin-antitoxin system</keyword>
<dbReference type="SUPFAM" id="SSF88723">
    <property type="entry name" value="PIN domain-like"/>
    <property type="match status" value="1"/>
</dbReference>
<comment type="function">
    <text evidence="8">Toxic component of a toxin-antitoxin (TA) system. An RNase.</text>
</comment>
<evidence type="ECO:0000256" key="5">
    <source>
        <dbReference type="ARBA" id="ARBA00022801"/>
    </source>
</evidence>
<dbReference type="CDD" id="cd09881">
    <property type="entry name" value="PIN_VapC4-5_FitB-like"/>
    <property type="match status" value="1"/>
</dbReference>
<dbReference type="PANTHER" id="PTHR33653">
    <property type="entry name" value="RIBONUCLEASE VAPC2"/>
    <property type="match status" value="1"/>
</dbReference>
<evidence type="ECO:0000313" key="10">
    <source>
        <dbReference type="EMBL" id="CAA7599540.1"/>
    </source>
</evidence>
<dbReference type="PANTHER" id="PTHR33653:SF1">
    <property type="entry name" value="RIBONUCLEASE VAPC2"/>
    <property type="match status" value="1"/>
</dbReference>
<dbReference type="Pfam" id="PF01850">
    <property type="entry name" value="PIN"/>
    <property type="match status" value="1"/>
</dbReference>
<dbReference type="EC" id="3.1.-.-" evidence="8"/>
<dbReference type="InterPro" id="IPR002716">
    <property type="entry name" value="PIN_dom"/>
</dbReference>
<evidence type="ECO:0000256" key="2">
    <source>
        <dbReference type="ARBA" id="ARBA00022649"/>
    </source>
</evidence>
<evidence type="ECO:0000256" key="4">
    <source>
        <dbReference type="ARBA" id="ARBA00022723"/>
    </source>
</evidence>
<dbReference type="EMBL" id="CDGJ01000065">
    <property type="protein sequence ID" value="CEJ07735.1"/>
    <property type="molecule type" value="Genomic_DNA"/>
</dbReference>
<dbReference type="InterPro" id="IPR022907">
    <property type="entry name" value="VapC_family"/>
</dbReference>
<evidence type="ECO:0000256" key="7">
    <source>
        <dbReference type="ARBA" id="ARBA00038093"/>
    </source>
</evidence>
<dbReference type="InterPro" id="IPR029060">
    <property type="entry name" value="PIN-like_dom_sf"/>
</dbReference>
<feature type="binding site" evidence="8">
    <location>
        <position position="6"/>
    </location>
    <ligand>
        <name>Mg(2+)</name>
        <dbReference type="ChEBI" id="CHEBI:18420"/>
    </ligand>
</feature>
<dbReference type="RefSeq" id="WP_240983337.1">
    <property type="nucleotide sequence ID" value="NZ_CDGJ01000065.1"/>
</dbReference>
<dbReference type="GO" id="GO:0000287">
    <property type="term" value="F:magnesium ion binding"/>
    <property type="evidence" value="ECO:0007669"/>
    <property type="project" value="UniProtKB-UniRule"/>
</dbReference>
<evidence type="ECO:0000256" key="1">
    <source>
        <dbReference type="ARBA" id="ARBA00001946"/>
    </source>
</evidence>
<evidence type="ECO:0000313" key="12">
    <source>
        <dbReference type="Proteomes" id="UP001071230"/>
    </source>
</evidence>
<evidence type="ECO:0000256" key="3">
    <source>
        <dbReference type="ARBA" id="ARBA00022722"/>
    </source>
</evidence>
<dbReference type="GO" id="GO:0004540">
    <property type="term" value="F:RNA nuclease activity"/>
    <property type="evidence" value="ECO:0007669"/>
    <property type="project" value="InterPro"/>
</dbReference>
<feature type="binding site" evidence="8">
    <location>
        <position position="98"/>
    </location>
    <ligand>
        <name>Mg(2+)</name>
        <dbReference type="ChEBI" id="CHEBI:18420"/>
    </ligand>
</feature>
<gene>
    <name evidence="8" type="primary">vapC</name>
    <name evidence="10" type="ORF">DEACI_0166</name>
    <name evidence="11" type="ORF">DEACI_2201</name>
</gene>
<dbReference type="GO" id="GO:0016787">
    <property type="term" value="F:hydrolase activity"/>
    <property type="evidence" value="ECO:0007669"/>
    <property type="project" value="UniProtKB-KW"/>
</dbReference>
<dbReference type="EMBL" id="LR746496">
    <property type="protein sequence ID" value="CAA7599540.1"/>
    <property type="molecule type" value="Genomic_DNA"/>
</dbReference>
<reference evidence="10" key="2">
    <citation type="submission" date="2020-01" db="EMBL/GenBank/DDBJ databases">
        <authorList>
            <person name="Hornung B."/>
        </authorList>
    </citation>
    <scope>NUCLEOTIDE SEQUENCE</scope>
    <source>
        <strain evidence="10">PacBioINE</strain>
    </source>
</reference>
<dbReference type="GO" id="GO:0090729">
    <property type="term" value="F:toxin activity"/>
    <property type="evidence" value="ECO:0007669"/>
    <property type="project" value="UniProtKB-KW"/>
</dbReference>
<evidence type="ECO:0000259" key="9">
    <source>
        <dbReference type="Pfam" id="PF01850"/>
    </source>
</evidence>
<name>A0A8S0X2W3_9FIRM</name>
<keyword evidence="8" id="KW-0800">Toxin</keyword>
<protein>
    <recommendedName>
        <fullName evidence="8">Ribonuclease VapC</fullName>
        <shortName evidence="8">RNase VapC</shortName>
        <ecNumber evidence="8">3.1.-.-</ecNumber>
    </recommendedName>
    <alternativeName>
        <fullName evidence="8">Toxin VapC</fullName>
    </alternativeName>
</protein>
<evidence type="ECO:0000313" key="11">
    <source>
        <dbReference type="EMBL" id="CEJ07735.1"/>
    </source>
</evidence>